<reference evidence="1 2" key="1">
    <citation type="submission" date="2024-09" db="EMBL/GenBank/DDBJ databases">
        <title>Rethinking Asexuality: The Enigmatic Case of Functional Sexual Genes in Lepraria (Stereocaulaceae).</title>
        <authorList>
            <person name="Doellman M."/>
            <person name="Sun Y."/>
            <person name="Barcenas-Pena A."/>
            <person name="Lumbsch H.T."/>
            <person name="Grewe F."/>
        </authorList>
    </citation>
    <scope>NUCLEOTIDE SEQUENCE [LARGE SCALE GENOMIC DNA]</scope>
    <source>
        <strain evidence="1 2">Mercado 3170</strain>
    </source>
</reference>
<accession>A0ABR4A3M6</accession>
<name>A0ABR4A3M6_9LECA</name>
<proteinExistence type="predicted"/>
<sequence>MWRLQMLPERFPIRRCVRTQATSYAATMIATEHHLQLSHSPALYVLRHAADNTGRFDPTGALSALEIFLNNFRANSPAKSAFSLCDAINTLCKRTKHVRFDHC</sequence>
<dbReference type="EMBL" id="JBEFKJ010000025">
    <property type="protein sequence ID" value="KAL2039531.1"/>
    <property type="molecule type" value="Genomic_DNA"/>
</dbReference>
<evidence type="ECO:0000313" key="1">
    <source>
        <dbReference type="EMBL" id="KAL2039531.1"/>
    </source>
</evidence>
<gene>
    <name evidence="1" type="ORF">N7G274_007803</name>
</gene>
<evidence type="ECO:0000313" key="2">
    <source>
        <dbReference type="Proteomes" id="UP001590950"/>
    </source>
</evidence>
<comment type="caution">
    <text evidence="1">The sequence shown here is derived from an EMBL/GenBank/DDBJ whole genome shotgun (WGS) entry which is preliminary data.</text>
</comment>
<protein>
    <submittedName>
        <fullName evidence="1">Uncharacterized protein</fullName>
    </submittedName>
</protein>
<organism evidence="1 2">
    <name type="scientific">Stereocaulon virgatum</name>
    <dbReference type="NCBI Taxonomy" id="373712"/>
    <lineage>
        <taxon>Eukaryota</taxon>
        <taxon>Fungi</taxon>
        <taxon>Dikarya</taxon>
        <taxon>Ascomycota</taxon>
        <taxon>Pezizomycotina</taxon>
        <taxon>Lecanoromycetes</taxon>
        <taxon>OSLEUM clade</taxon>
        <taxon>Lecanoromycetidae</taxon>
        <taxon>Lecanorales</taxon>
        <taxon>Lecanorineae</taxon>
        <taxon>Stereocaulaceae</taxon>
        <taxon>Stereocaulon</taxon>
    </lineage>
</organism>
<dbReference type="Proteomes" id="UP001590950">
    <property type="component" value="Unassembled WGS sequence"/>
</dbReference>
<keyword evidence="2" id="KW-1185">Reference proteome</keyword>